<evidence type="ECO:0000313" key="1">
    <source>
        <dbReference type="EMBL" id="KAK8965961.1"/>
    </source>
</evidence>
<reference evidence="1 2" key="1">
    <citation type="journal article" date="2022" name="Nat. Plants">
        <title>Genomes of leafy and leafless Platanthera orchids illuminate the evolution of mycoheterotrophy.</title>
        <authorList>
            <person name="Li M.H."/>
            <person name="Liu K.W."/>
            <person name="Li Z."/>
            <person name="Lu H.C."/>
            <person name="Ye Q.L."/>
            <person name="Zhang D."/>
            <person name="Wang J.Y."/>
            <person name="Li Y.F."/>
            <person name="Zhong Z.M."/>
            <person name="Liu X."/>
            <person name="Yu X."/>
            <person name="Liu D.K."/>
            <person name="Tu X.D."/>
            <person name="Liu B."/>
            <person name="Hao Y."/>
            <person name="Liao X.Y."/>
            <person name="Jiang Y.T."/>
            <person name="Sun W.H."/>
            <person name="Chen J."/>
            <person name="Chen Y.Q."/>
            <person name="Ai Y."/>
            <person name="Zhai J.W."/>
            <person name="Wu S.S."/>
            <person name="Zhou Z."/>
            <person name="Hsiao Y.Y."/>
            <person name="Wu W.L."/>
            <person name="Chen Y.Y."/>
            <person name="Lin Y.F."/>
            <person name="Hsu J.L."/>
            <person name="Li C.Y."/>
            <person name="Wang Z.W."/>
            <person name="Zhao X."/>
            <person name="Zhong W.Y."/>
            <person name="Ma X.K."/>
            <person name="Ma L."/>
            <person name="Huang J."/>
            <person name="Chen G.Z."/>
            <person name="Huang M.Z."/>
            <person name="Huang L."/>
            <person name="Peng D.H."/>
            <person name="Luo Y.B."/>
            <person name="Zou S.Q."/>
            <person name="Chen S.P."/>
            <person name="Lan S."/>
            <person name="Tsai W.C."/>
            <person name="Van de Peer Y."/>
            <person name="Liu Z.J."/>
        </authorList>
    </citation>
    <scope>NUCLEOTIDE SEQUENCE [LARGE SCALE GENOMIC DNA]</scope>
    <source>
        <strain evidence="1">Lor288</strain>
    </source>
</reference>
<sequence length="163" mass="17687">MCKDFIPSLSAQELKSNNGKENPPAKDLQDFYLAFGSQSRVPNEANSILSSPSDLLSFGSMELHPAASSPTTFRVCDIGSIHGSSSLSQTELVFSDGIHGSRRLPRLASSGIDTDDGRCNFFFLSSLPFKALCFESQFYKYLTSSLFKSTAVIPDLLPPLHAA</sequence>
<gene>
    <name evidence="1" type="ORF">KSP40_PGU001826</name>
</gene>
<organism evidence="1 2">
    <name type="scientific">Platanthera guangdongensis</name>
    <dbReference type="NCBI Taxonomy" id="2320717"/>
    <lineage>
        <taxon>Eukaryota</taxon>
        <taxon>Viridiplantae</taxon>
        <taxon>Streptophyta</taxon>
        <taxon>Embryophyta</taxon>
        <taxon>Tracheophyta</taxon>
        <taxon>Spermatophyta</taxon>
        <taxon>Magnoliopsida</taxon>
        <taxon>Liliopsida</taxon>
        <taxon>Asparagales</taxon>
        <taxon>Orchidaceae</taxon>
        <taxon>Orchidoideae</taxon>
        <taxon>Orchideae</taxon>
        <taxon>Orchidinae</taxon>
        <taxon>Platanthera</taxon>
    </lineage>
</organism>
<accession>A0ABR2MR58</accession>
<dbReference type="Proteomes" id="UP001412067">
    <property type="component" value="Unassembled WGS sequence"/>
</dbReference>
<dbReference type="EMBL" id="JBBWWR010000005">
    <property type="protein sequence ID" value="KAK8965961.1"/>
    <property type="molecule type" value="Genomic_DNA"/>
</dbReference>
<protein>
    <submittedName>
        <fullName evidence="1">Uncharacterized protein</fullName>
    </submittedName>
</protein>
<proteinExistence type="predicted"/>
<name>A0ABR2MR58_9ASPA</name>
<keyword evidence="2" id="KW-1185">Reference proteome</keyword>
<comment type="caution">
    <text evidence="1">The sequence shown here is derived from an EMBL/GenBank/DDBJ whole genome shotgun (WGS) entry which is preliminary data.</text>
</comment>
<evidence type="ECO:0000313" key="2">
    <source>
        <dbReference type="Proteomes" id="UP001412067"/>
    </source>
</evidence>